<dbReference type="GO" id="GO:0045259">
    <property type="term" value="C:proton-transporting ATP synthase complex"/>
    <property type="evidence" value="ECO:0007669"/>
    <property type="project" value="UniProtKB-KW"/>
</dbReference>
<comment type="similarity">
    <text evidence="2 14">Belongs to the ATPase C chain family.</text>
</comment>
<dbReference type="SUPFAM" id="SSF81333">
    <property type="entry name" value="F1F0 ATP synthase subunit C"/>
    <property type="match status" value="1"/>
</dbReference>
<feature type="site" description="Reversibly protonated during proton transport" evidence="14">
    <location>
        <position position="66"/>
    </location>
</feature>
<evidence type="ECO:0000256" key="4">
    <source>
        <dbReference type="ARBA" id="ARBA00022475"/>
    </source>
</evidence>
<dbReference type="Pfam" id="PF00137">
    <property type="entry name" value="ATP-synt_C"/>
    <property type="match status" value="1"/>
</dbReference>
<name>A0A238ZDJ1_9PROT</name>
<protein>
    <recommendedName>
        <fullName evidence="14">ATP synthase subunit c</fullName>
    </recommendedName>
    <alternativeName>
        <fullName evidence="14">ATP synthase F(0) sector subunit c</fullName>
    </alternativeName>
    <alternativeName>
        <fullName evidence="14">F-type ATPase subunit c</fullName>
        <shortName evidence="14">F-ATPase subunit c</shortName>
    </alternativeName>
    <alternativeName>
        <fullName evidence="14">Lipid-binding protein</fullName>
    </alternativeName>
</protein>
<keyword evidence="17" id="KW-1185">Reference proteome</keyword>
<dbReference type="InterPro" id="IPR000454">
    <property type="entry name" value="ATP_synth_F0_csu"/>
</dbReference>
<dbReference type="Proteomes" id="UP000198305">
    <property type="component" value="Unassembled WGS sequence"/>
</dbReference>
<evidence type="ECO:0000313" key="16">
    <source>
        <dbReference type="EMBL" id="SNR81011.1"/>
    </source>
</evidence>
<organism evidence="16 17">
    <name type="scientific">Methylobacillus rhizosphaerae</name>
    <dbReference type="NCBI Taxonomy" id="551994"/>
    <lineage>
        <taxon>Bacteria</taxon>
        <taxon>Pseudomonadati</taxon>
        <taxon>Pseudomonadota</taxon>
        <taxon>Betaproteobacteria</taxon>
        <taxon>Nitrosomonadales</taxon>
        <taxon>Methylophilaceae</taxon>
        <taxon>Methylobacillus</taxon>
    </lineage>
</organism>
<dbReference type="HAMAP" id="MF_01396">
    <property type="entry name" value="ATP_synth_c_bact"/>
    <property type="match status" value="1"/>
</dbReference>
<accession>A0A238ZDJ1</accession>
<dbReference type="Gene3D" id="1.20.20.10">
    <property type="entry name" value="F1F0 ATP synthase subunit C"/>
    <property type="match status" value="1"/>
</dbReference>
<dbReference type="GO" id="GO:0008289">
    <property type="term" value="F:lipid binding"/>
    <property type="evidence" value="ECO:0007669"/>
    <property type="project" value="UniProtKB-KW"/>
</dbReference>
<keyword evidence="3 14" id="KW-0813">Transport</keyword>
<keyword evidence="9 14" id="KW-0406">Ion transport</keyword>
<dbReference type="PROSITE" id="PS00605">
    <property type="entry name" value="ATPASE_C"/>
    <property type="match status" value="1"/>
</dbReference>
<evidence type="ECO:0000256" key="1">
    <source>
        <dbReference type="ARBA" id="ARBA00004651"/>
    </source>
</evidence>
<keyword evidence="8 14" id="KW-1133">Transmembrane helix</keyword>
<feature type="transmembrane region" description="Helical" evidence="14">
    <location>
        <begin position="12"/>
        <end position="37"/>
    </location>
</feature>
<dbReference type="AlphaFoldDB" id="A0A238ZDJ1"/>
<reference evidence="17" key="1">
    <citation type="submission" date="2017-06" db="EMBL/GenBank/DDBJ databases">
        <authorList>
            <person name="Varghese N."/>
            <person name="Submissions S."/>
        </authorList>
    </citation>
    <scope>NUCLEOTIDE SEQUENCE [LARGE SCALE GENOMIC DNA]</scope>
    <source>
        <strain evidence="17">Ca-68</strain>
    </source>
</reference>
<dbReference type="CDD" id="cd18185">
    <property type="entry name" value="ATP-synt_Fo_c_ATPE"/>
    <property type="match status" value="1"/>
</dbReference>
<keyword evidence="4 14" id="KW-1003">Cell membrane</keyword>
<evidence type="ECO:0000256" key="9">
    <source>
        <dbReference type="ARBA" id="ARBA00023065"/>
    </source>
</evidence>
<keyword evidence="6 14" id="KW-0812">Transmembrane</keyword>
<dbReference type="RefSeq" id="WP_011480965.1">
    <property type="nucleotide sequence ID" value="NZ_FZOA01000004.1"/>
</dbReference>
<evidence type="ECO:0000256" key="6">
    <source>
        <dbReference type="ARBA" id="ARBA00022692"/>
    </source>
</evidence>
<proteinExistence type="inferred from homology"/>
<dbReference type="PRINTS" id="PR00124">
    <property type="entry name" value="ATPASEC"/>
</dbReference>
<sequence length="90" mass="9121">MENLQLLAMIQAYTGVGIGLIIGLGAAGACIGIGIMCASFLDGAARQPELIPALQGKVFLLLGLIDASFIIGVGLAMMFAFANPLLSVVA</sequence>
<dbReference type="GO" id="GO:0005886">
    <property type="term" value="C:plasma membrane"/>
    <property type="evidence" value="ECO:0007669"/>
    <property type="project" value="UniProtKB-SubCell"/>
</dbReference>
<comment type="function">
    <text evidence="14">Key component of the F(0) channel; it plays a direct role in translocation across the membrane. A homomeric c-ring of between 10-14 subunits forms the central stalk rotor element with the F(1) delta and epsilon subunits.</text>
</comment>
<dbReference type="InterPro" id="IPR038662">
    <property type="entry name" value="ATP_synth_F0_csu_sf"/>
</dbReference>
<dbReference type="NCBIfam" id="NF005363">
    <property type="entry name" value="PRK06876.1"/>
    <property type="match status" value="1"/>
</dbReference>
<keyword evidence="5 14" id="KW-0138">CF(0)</keyword>
<dbReference type="InterPro" id="IPR020537">
    <property type="entry name" value="ATP_synth_F0_csu_DDCD_BS"/>
</dbReference>
<dbReference type="GO" id="GO:0033177">
    <property type="term" value="C:proton-transporting two-sector ATPase complex, proton-transporting domain"/>
    <property type="evidence" value="ECO:0007669"/>
    <property type="project" value="InterPro"/>
</dbReference>
<evidence type="ECO:0000313" key="17">
    <source>
        <dbReference type="Proteomes" id="UP000198305"/>
    </source>
</evidence>
<keyword evidence="10 14" id="KW-0446">Lipid-binding</keyword>
<evidence type="ECO:0000256" key="7">
    <source>
        <dbReference type="ARBA" id="ARBA00022781"/>
    </source>
</evidence>
<dbReference type="InterPro" id="IPR005953">
    <property type="entry name" value="ATP_synth_csu_bac/chlpt"/>
</dbReference>
<gene>
    <name evidence="14" type="primary">atpE</name>
    <name evidence="16" type="ORF">SAMN05192560_1215</name>
</gene>
<dbReference type="EMBL" id="FZOA01000004">
    <property type="protein sequence ID" value="SNR81011.1"/>
    <property type="molecule type" value="Genomic_DNA"/>
</dbReference>
<dbReference type="FunFam" id="1.20.20.10:FF:000002">
    <property type="entry name" value="ATP synthase subunit c"/>
    <property type="match status" value="1"/>
</dbReference>
<evidence type="ECO:0000256" key="2">
    <source>
        <dbReference type="ARBA" id="ARBA00006704"/>
    </source>
</evidence>
<dbReference type="OrthoDB" id="9811659at2"/>
<evidence type="ECO:0000259" key="15">
    <source>
        <dbReference type="Pfam" id="PF00137"/>
    </source>
</evidence>
<dbReference type="GO" id="GO:0046933">
    <property type="term" value="F:proton-transporting ATP synthase activity, rotational mechanism"/>
    <property type="evidence" value="ECO:0007669"/>
    <property type="project" value="UniProtKB-UniRule"/>
</dbReference>
<evidence type="ECO:0000256" key="14">
    <source>
        <dbReference type="HAMAP-Rule" id="MF_01396"/>
    </source>
</evidence>
<dbReference type="NCBIfam" id="TIGR01260">
    <property type="entry name" value="ATP_synt_c"/>
    <property type="match status" value="1"/>
</dbReference>
<evidence type="ECO:0000256" key="3">
    <source>
        <dbReference type="ARBA" id="ARBA00022448"/>
    </source>
</evidence>
<evidence type="ECO:0000256" key="8">
    <source>
        <dbReference type="ARBA" id="ARBA00022989"/>
    </source>
</evidence>
<feature type="transmembrane region" description="Helical" evidence="14">
    <location>
        <begin position="58"/>
        <end position="82"/>
    </location>
</feature>
<dbReference type="InterPro" id="IPR035921">
    <property type="entry name" value="F/V-ATP_Csub_sf"/>
</dbReference>
<comment type="function">
    <text evidence="13 14">F(1)F(0) ATP synthase produces ATP from ADP in the presence of a proton or sodium gradient. F-type ATPases consist of two structural domains, F(1) containing the extramembraneous catalytic core and F(0) containing the membrane proton channel, linked together by a central stalk and a peripheral stalk. During catalysis, ATP synthesis in the catalytic domain of F(1) is coupled via a rotary mechanism of the central stalk subunits to proton translocation.</text>
</comment>
<comment type="subcellular location">
    <subcellularLocation>
        <location evidence="1 14">Cell membrane</location>
        <topology evidence="1 14">Multi-pass membrane protein</topology>
    </subcellularLocation>
</comment>
<feature type="domain" description="V-ATPase proteolipid subunit C-like" evidence="15">
    <location>
        <begin position="16"/>
        <end position="78"/>
    </location>
</feature>
<keyword evidence="7 14" id="KW-0375">Hydrogen ion transport</keyword>
<evidence type="ECO:0000256" key="13">
    <source>
        <dbReference type="ARBA" id="ARBA00025198"/>
    </source>
</evidence>
<dbReference type="InterPro" id="IPR002379">
    <property type="entry name" value="ATPase_proteolipid_c-like_dom"/>
</dbReference>
<evidence type="ECO:0000256" key="11">
    <source>
        <dbReference type="ARBA" id="ARBA00023136"/>
    </source>
</evidence>
<evidence type="ECO:0000256" key="5">
    <source>
        <dbReference type="ARBA" id="ARBA00022547"/>
    </source>
</evidence>
<keyword evidence="12 14" id="KW-0066">ATP synthesis</keyword>
<evidence type="ECO:0000256" key="10">
    <source>
        <dbReference type="ARBA" id="ARBA00023121"/>
    </source>
</evidence>
<evidence type="ECO:0000256" key="12">
    <source>
        <dbReference type="ARBA" id="ARBA00023310"/>
    </source>
</evidence>
<keyword evidence="11 14" id="KW-0472">Membrane</keyword>